<evidence type="ECO:0000259" key="15">
    <source>
        <dbReference type="PROSITE" id="PS50903"/>
    </source>
</evidence>
<evidence type="ECO:0000256" key="7">
    <source>
        <dbReference type="ARBA" id="ARBA00022723"/>
    </source>
</evidence>
<evidence type="ECO:0000256" key="6">
    <source>
        <dbReference type="ARBA" id="ARBA00022692"/>
    </source>
</evidence>
<protein>
    <submittedName>
        <fullName evidence="16">Alkane 1-monooxygenase</fullName>
    </submittedName>
</protein>
<dbReference type="AlphaFoldDB" id="A0A4R7P687"/>
<dbReference type="PANTHER" id="PTHR38674">
    <property type="entry name" value="ALKANE 1-MONOOXYGENASE 1"/>
    <property type="match status" value="1"/>
</dbReference>
<keyword evidence="6 14" id="KW-0812">Transmembrane</keyword>
<dbReference type="RefSeq" id="WP_136249388.1">
    <property type="nucleotide sequence ID" value="NZ_MWIN01000018.1"/>
</dbReference>
<feature type="transmembrane region" description="Helical" evidence="14">
    <location>
        <begin position="49"/>
        <end position="71"/>
    </location>
</feature>
<feature type="domain" description="Rubredoxin-like" evidence="15">
    <location>
        <begin position="424"/>
        <end position="476"/>
    </location>
</feature>
<keyword evidence="8" id="KW-0249">Electron transport</keyword>
<dbReference type="Proteomes" id="UP000295341">
    <property type="component" value="Unassembled WGS sequence"/>
</dbReference>
<dbReference type="PANTHER" id="PTHR38674:SF1">
    <property type="entry name" value="ALKANE 1-MONOOXYGENASE 1"/>
    <property type="match status" value="1"/>
</dbReference>
<comment type="subcellular location">
    <subcellularLocation>
        <location evidence="1">Cell inner membrane</location>
        <topology evidence="1">Multi-pass membrane protein</topology>
    </subcellularLocation>
</comment>
<dbReference type="Pfam" id="PF00301">
    <property type="entry name" value="Rubredoxin"/>
    <property type="match status" value="1"/>
</dbReference>
<dbReference type="Pfam" id="PF00487">
    <property type="entry name" value="FA_desaturase"/>
    <property type="match status" value="1"/>
</dbReference>
<dbReference type="EMBL" id="SOBT01000009">
    <property type="protein sequence ID" value="TDU28959.1"/>
    <property type="molecule type" value="Genomic_DNA"/>
</dbReference>
<proteinExistence type="inferred from homology"/>
<keyword evidence="3" id="KW-0813">Transport</keyword>
<keyword evidence="17" id="KW-1185">Reference proteome</keyword>
<dbReference type="GO" id="GO:0005886">
    <property type="term" value="C:plasma membrane"/>
    <property type="evidence" value="ECO:0007669"/>
    <property type="project" value="UniProtKB-SubCell"/>
</dbReference>
<evidence type="ECO:0000256" key="9">
    <source>
        <dbReference type="ARBA" id="ARBA00022989"/>
    </source>
</evidence>
<dbReference type="Gene3D" id="2.20.28.10">
    <property type="match status" value="1"/>
</dbReference>
<evidence type="ECO:0000256" key="10">
    <source>
        <dbReference type="ARBA" id="ARBA00023002"/>
    </source>
</evidence>
<feature type="transmembrane region" description="Helical" evidence="14">
    <location>
        <begin position="233"/>
        <end position="252"/>
    </location>
</feature>
<dbReference type="PROSITE" id="PS00202">
    <property type="entry name" value="RUBREDOXIN"/>
    <property type="match status" value="1"/>
</dbReference>
<evidence type="ECO:0000256" key="12">
    <source>
        <dbReference type="ARBA" id="ARBA00023033"/>
    </source>
</evidence>
<keyword evidence="5" id="KW-0997">Cell inner membrane</keyword>
<evidence type="ECO:0000256" key="1">
    <source>
        <dbReference type="ARBA" id="ARBA00004429"/>
    </source>
</evidence>
<keyword evidence="7" id="KW-0479">Metal-binding</keyword>
<dbReference type="CDD" id="cd03512">
    <property type="entry name" value="Alkane-hydroxylase"/>
    <property type="match status" value="1"/>
</dbReference>
<dbReference type="InterPro" id="IPR024934">
    <property type="entry name" value="Rubredoxin-like_dom"/>
</dbReference>
<reference evidence="16 17" key="1">
    <citation type="submission" date="2019-03" db="EMBL/GenBank/DDBJ databases">
        <title>Genomic Encyclopedia of Type Strains, Phase IV (KMG-IV): sequencing the most valuable type-strain genomes for metagenomic binning, comparative biology and taxonomic classification.</title>
        <authorList>
            <person name="Goeker M."/>
        </authorList>
    </citation>
    <scope>NUCLEOTIDE SEQUENCE [LARGE SCALE GENOMIC DNA]</scope>
    <source>
        <strain evidence="16 17">DSM 26377</strain>
    </source>
</reference>
<dbReference type="InterPro" id="IPR005804">
    <property type="entry name" value="FA_desaturase_dom"/>
</dbReference>
<comment type="caution">
    <text evidence="16">The sequence shown here is derived from an EMBL/GenBank/DDBJ whole genome shotgun (WGS) entry which is preliminary data.</text>
</comment>
<dbReference type="SUPFAM" id="SSF57802">
    <property type="entry name" value="Rubredoxin-like"/>
    <property type="match status" value="1"/>
</dbReference>
<evidence type="ECO:0000256" key="3">
    <source>
        <dbReference type="ARBA" id="ARBA00022448"/>
    </source>
</evidence>
<dbReference type="InterPro" id="IPR024935">
    <property type="entry name" value="Rubredoxin_dom"/>
</dbReference>
<evidence type="ECO:0000256" key="2">
    <source>
        <dbReference type="ARBA" id="ARBA00010823"/>
    </source>
</evidence>
<feature type="transmembrane region" description="Helical" evidence="14">
    <location>
        <begin position="92"/>
        <end position="113"/>
    </location>
</feature>
<keyword evidence="10" id="KW-0560">Oxidoreductase</keyword>
<accession>A0A4R7P687</accession>
<dbReference type="CDD" id="cd00730">
    <property type="entry name" value="rubredoxin"/>
    <property type="match status" value="1"/>
</dbReference>
<organism evidence="16 17">
    <name type="scientific">Panacagrimonas perspica</name>
    <dbReference type="NCBI Taxonomy" id="381431"/>
    <lineage>
        <taxon>Bacteria</taxon>
        <taxon>Pseudomonadati</taxon>
        <taxon>Pseudomonadota</taxon>
        <taxon>Gammaproteobacteria</taxon>
        <taxon>Nevskiales</taxon>
        <taxon>Nevskiaceae</taxon>
        <taxon>Panacagrimonas</taxon>
    </lineage>
</organism>
<evidence type="ECO:0000256" key="11">
    <source>
        <dbReference type="ARBA" id="ARBA00023004"/>
    </source>
</evidence>
<feature type="transmembrane region" description="Helical" evidence="14">
    <location>
        <begin position="119"/>
        <end position="138"/>
    </location>
</feature>
<feature type="transmembrane region" description="Helical" evidence="14">
    <location>
        <begin position="25"/>
        <end position="43"/>
    </location>
</feature>
<evidence type="ECO:0000256" key="8">
    <source>
        <dbReference type="ARBA" id="ARBA00022982"/>
    </source>
</evidence>
<dbReference type="InterPro" id="IPR018527">
    <property type="entry name" value="Rubredoxin_Fe_BS"/>
</dbReference>
<evidence type="ECO:0000256" key="5">
    <source>
        <dbReference type="ARBA" id="ARBA00022519"/>
    </source>
</evidence>
<evidence type="ECO:0000256" key="13">
    <source>
        <dbReference type="ARBA" id="ARBA00023136"/>
    </source>
</evidence>
<dbReference type="PROSITE" id="PS50903">
    <property type="entry name" value="RUBREDOXIN_LIKE"/>
    <property type="match status" value="1"/>
</dbReference>
<evidence type="ECO:0000256" key="14">
    <source>
        <dbReference type="SAM" id="Phobius"/>
    </source>
</evidence>
<keyword evidence="13 14" id="KW-0472">Membrane</keyword>
<name>A0A4R7P687_9GAMM</name>
<dbReference type="OrthoDB" id="4759734at2"/>
<comment type="similarity">
    <text evidence="2">Belongs to the fatty acid desaturase type 1 family. AlkB subfamily.</text>
</comment>
<evidence type="ECO:0000313" key="17">
    <source>
        <dbReference type="Proteomes" id="UP000295341"/>
    </source>
</evidence>
<keyword evidence="12 16" id="KW-0503">Monooxygenase</keyword>
<dbReference type="GO" id="GO:0004497">
    <property type="term" value="F:monooxygenase activity"/>
    <property type="evidence" value="ECO:0007669"/>
    <property type="project" value="UniProtKB-KW"/>
</dbReference>
<evidence type="ECO:0000256" key="4">
    <source>
        <dbReference type="ARBA" id="ARBA00022475"/>
    </source>
</evidence>
<dbReference type="InterPro" id="IPR033885">
    <property type="entry name" value="AlkB/XylM"/>
</dbReference>
<gene>
    <name evidence="16" type="ORF">DFR24_3341</name>
</gene>
<keyword evidence="9 14" id="KW-1133">Transmembrane helix</keyword>
<dbReference type="GO" id="GO:0006629">
    <property type="term" value="P:lipid metabolic process"/>
    <property type="evidence" value="ECO:0007669"/>
    <property type="project" value="InterPro"/>
</dbReference>
<dbReference type="GO" id="GO:0005506">
    <property type="term" value="F:iron ion binding"/>
    <property type="evidence" value="ECO:0007669"/>
    <property type="project" value="InterPro"/>
</dbReference>
<sequence>MDMRVNPVPDLSSAETYRDPKRHAWLFYPLWLLMPAISIALGLQTGHTAWFWLVPAFLFIGMPILDLVIGTSTRNAPEPAVPRLESDPYYRYLTYFCVVFHYLALIVGAWAVATQPLDVLGYIGVTLSCGLISAYGIVTAHELGHKKGSLERWLSKFALATGVYGQYMTDHNRGHHRDVATPEDSGSARFGENFYAFMLMRQLPHSTFSRPWQLEKDRLSRKGKSVWSLGNEFIQPTLISLVTYGILTAIFGLAVVPYLAAVAFTSYFFLAIIDYIEHYGLLRKKLPDGRYERVRPEHSWNTDHVATNIMYMHAQRHSDHHAYPTRRYQVLRSYPNLPTLPNGYPGMFWLAMFPPLWRAVMHPRILQMYDFDLNRINLDPGKRDALFKKYSRVPDASKALPAAAPAQAASSPTASVSVTANAAPKSYKCPGCGYTYREANGDASQGFAAGTRWAQIPFTWSCPDCAVRDKVDFVEVHPARANVHA</sequence>
<keyword evidence="11" id="KW-0408">Iron</keyword>
<evidence type="ECO:0000313" key="16">
    <source>
        <dbReference type="EMBL" id="TDU28959.1"/>
    </source>
</evidence>
<keyword evidence="4" id="KW-1003">Cell membrane</keyword>